<organism evidence="6 7">
    <name type="scientific">Paenibacillus borealis</name>
    <dbReference type="NCBI Taxonomy" id="160799"/>
    <lineage>
        <taxon>Bacteria</taxon>
        <taxon>Bacillati</taxon>
        <taxon>Bacillota</taxon>
        <taxon>Bacilli</taxon>
        <taxon>Bacillales</taxon>
        <taxon>Paenibacillaceae</taxon>
        <taxon>Paenibacillus</taxon>
    </lineage>
</organism>
<evidence type="ECO:0000256" key="2">
    <source>
        <dbReference type="ARBA" id="ARBA00006939"/>
    </source>
</evidence>
<keyword evidence="4" id="KW-0862">Zinc</keyword>
<dbReference type="RefSeq" id="WP_042214317.1">
    <property type="nucleotide sequence ID" value="NZ_CP009285.1"/>
</dbReference>
<feature type="transmembrane region" description="Helical" evidence="5">
    <location>
        <begin position="31"/>
        <end position="49"/>
    </location>
</feature>
<protein>
    <submittedName>
        <fullName evidence="6">Membrane protein</fullName>
    </submittedName>
</protein>
<keyword evidence="7" id="KW-1185">Reference proteome</keyword>
<evidence type="ECO:0000256" key="1">
    <source>
        <dbReference type="ARBA" id="ARBA00004651"/>
    </source>
</evidence>
<dbReference type="EMBL" id="CP009285">
    <property type="protein sequence ID" value="AIQ58912.1"/>
    <property type="molecule type" value="Genomic_DNA"/>
</dbReference>
<evidence type="ECO:0000256" key="4">
    <source>
        <dbReference type="ARBA" id="ARBA00022833"/>
    </source>
</evidence>
<dbReference type="PANTHER" id="PTHR11040">
    <property type="entry name" value="ZINC/IRON TRANSPORTER"/>
    <property type="match status" value="1"/>
</dbReference>
<reference evidence="6" key="1">
    <citation type="submission" date="2014-08" db="EMBL/GenBank/DDBJ databases">
        <title>Comparative genomics of the Paenibacillus odorifer group.</title>
        <authorList>
            <person name="den Bakker H.C."/>
            <person name="Tsai Y.-C.Y.-C."/>
            <person name="Martin N."/>
            <person name="Korlach J."/>
            <person name="Wiedmann M."/>
        </authorList>
    </citation>
    <scope>NUCLEOTIDE SEQUENCE [LARGE SCALE GENOMIC DNA]</scope>
    <source>
        <strain evidence="6">DSM 13188</strain>
    </source>
</reference>
<gene>
    <name evidence="6" type="ORF">PBOR_19780</name>
</gene>
<feature type="transmembrane region" description="Helical" evidence="5">
    <location>
        <begin position="195"/>
        <end position="213"/>
    </location>
</feature>
<keyword evidence="5" id="KW-0812">Transmembrane</keyword>
<dbReference type="Proteomes" id="UP000029518">
    <property type="component" value="Chromosome"/>
</dbReference>
<feature type="transmembrane region" description="Helical" evidence="5">
    <location>
        <begin position="125"/>
        <end position="148"/>
    </location>
</feature>
<keyword evidence="5" id="KW-1133">Transmembrane helix</keyword>
<dbReference type="AlphaFoldDB" id="A0A089LDM4"/>
<comment type="similarity">
    <text evidence="2">Belongs to the ZIP transporter (TC 2.A.5) family.</text>
</comment>
<name>A0A089LDM4_PAEBO</name>
<dbReference type="HOGENOM" id="CLU_015114_6_0_9"/>
<accession>A0A089LDM4</accession>
<dbReference type="PANTHER" id="PTHR11040:SF211">
    <property type="entry name" value="ZINC TRANSPORTER ZIP11"/>
    <property type="match status" value="1"/>
</dbReference>
<comment type="subcellular location">
    <subcellularLocation>
        <location evidence="1">Cell membrane</location>
        <topology evidence="1">Multi-pass membrane protein</topology>
    </subcellularLocation>
</comment>
<evidence type="ECO:0000256" key="3">
    <source>
        <dbReference type="ARBA" id="ARBA00022475"/>
    </source>
</evidence>
<dbReference type="GO" id="GO:0005385">
    <property type="term" value="F:zinc ion transmembrane transporter activity"/>
    <property type="evidence" value="ECO:0007669"/>
    <property type="project" value="TreeGrafter"/>
</dbReference>
<evidence type="ECO:0000256" key="5">
    <source>
        <dbReference type="SAM" id="Phobius"/>
    </source>
</evidence>
<sequence>MWGALMWGAISGSAVLLGALLALFLSIPNKLIGFIMAFGTGVLIGAAAYELLEDSASDGGLAPTIIGFTAGALVFTLFDWYISRKGGAGRKRSARASGKTESKGGSGLAIFAGTVLDAIPESIMIGASLIAGQGVSLLLVIAIFISNIPEGLSSTAGLKQDGYGKRKIMLLWLGVLVISTAASGAGYSFMDHASGYTEALIASFAGGGIIAMVSSSMMPEAYEDGGPLTGFIAAMGLLCSLILDQL</sequence>
<dbReference type="OrthoDB" id="1145132at2"/>
<dbReference type="GO" id="GO:0005886">
    <property type="term" value="C:plasma membrane"/>
    <property type="evidence" value="ECO:0007669"/>
    <property type="project" value="UniProtKB-SubCell"/>
</dbReference>
<proteinExistence type="inferred from homology"/>
<feature type="transmembrane region" description="Helical" evidence="5">
    <location>
        <begin position="225"/>
        <end position="243"/>
    </location>
</feature>
<evidence type="ECO:0000313" key="7">
    <source>
        <dbReference type="Proteomes" id="UP000029518"/>
    </source>
</evidence>
<dbReference type="KEGG" id="pbd:PBOR_19780"/>
<feature type="transmembrane region" description="Helical" evidence="5">
    <location>
        <begin position="6"/>
        <end position="24"/>
    </location>
</feature>
<keyword evidence="3" id="KW-1003">Cell membrane</keyword>
<evidence type="ECO:0000313" key="6">
    <source>
        <dbReference type="EMBL" id="AIQ58912.1"/>
    </source>
</evidence>
<feature type="transmembrane region" description="Helical" evidence="5">
    <location>
        <begin position="61"/>
        <end position="82"/>
    </location>
</feature>
<keyword evidence="5" id="KW-0472">Membrane</keyword>
<feature type="transmembrane region" description="Helical" evidence="5">
    <location>
        <begin position="169"/>
        <end position="189"/>
    </location>
</feature>